<dbReference type="InterPro" id="IPR034904">
    <property type="entry name" value="FSCA_dom_sf"/>
</dbReference>
<protein>
    <submittedName>
        <fullName evidence="2">DNA methyltransferase</fullName>
    </submittedName>
</protein>
<organism evidence="2 3">
    <name type="scientific">Xylocopilactobacillus apis</name>
    <dbReference type="NCBI Taxonomy" id="2932183"/>
    <lineage>
        <taxon>Bacteria</taxon>
        <taxon>Bacillati</taxon>
        <taxon>Bacillota</taxon>
        <taxon>Bacilli</taxon>
        <taxon>Lactobacillales</taxon>
        <taxon>Lactobacillaceae</taxon>
        <taxon>Xylocopilactobacillus</taxon>
    </lineage>
</organism>
<dbReference type="EMBL" id="AP026801">
    <property type="protein sequence ID" value="BDR56009.1"/>
    <property type="molecule type" value="Genomic_DNA"/>
</dbReference>
<name>A0AAU9CPZ0_9LACO</name>
<sequence length="105" mass="11773">MKNREIDEQLEDQVLAALKKVIDPELGVDLVSLGLIYNISCHESQCIIDMTLTTVGCPLTEWLNKDINEAVTAVEGIDTCKINLVWEPAWSIDRISRSARYLLGI</sequence>
<dbReference type="Pfam" id="PF01883">
    <property type="entry name" value="FeS_assembly_P"/>
    <property type="match status" value="1"/>
</dbReference>
<keyword evidence="2" id="KW-0489">Methyltransferase</keyword>
<dbReference type="GO" id="GO:0008168">
    <property type="term" value="F:methyltransferase activity"/>
    <property type="evidence" value="ECO:0007669"/>
    <property type="project" value="UniProtKB-KW"/>
</dbReference>
<gene>
    <name evidence="2" type="ORF">KIMC2_05710</name>
</gene>
<dbReference type="AlphaFoldDB" id="A0AAU9CPZ0"/>
<accession>A0AAU9CPZ0</accession>
<evidence type="ECO:0000313" key="3">
    <source>
        <dbReference type="Proteomes" id="UP001321804"/>
    </source>
</evidence>
<evidence type="ECO:0000259" key="1">
    <source>
        <dbReference type="Pfam" id="PF01883"/>
    </source>
</evidence>
<keyword evidence="2" id="KW-0808">Transferase</keyword>
<keyword evidence="3" id="KW-1185">Reference proteome</keyword>
<dbReference type="Gene3D" id="3.30.300.130">
    <property type="entry name" value="Fe-S cluster assembly (FSCA)"/>
    <property type="match status" value="1"/>
</dbReference>
<dbReference type="RefSeq" id="WP_317697839.1">
    <property type="nucleotide sequence ID" value="NZ_AP026801.1"/>
</dbReference>
<reference evidence="2 3" key="1">
    <citation type="journal article" date="2023" name="Microbiol. Spectr.">
        <title>Symbiosis of Carpenter Bees with Uncharacterized Lactic Acid Bacteria Showing NAD Auxotrophy.</title>
        <authorList>
            <person name="Kawasaki S."/>
            <person name="Ozawa K."/>
            <person name="Mori T."/>
            <person name="Yamamoto A."/>
            <person name="Ito M."/>
            <person name="Ohkuma M."/>
            <person name="Sakamoto M."/>
            <person name="Matsutani M."/>
        </authorList>
    </citation>
    <scope>NUCLEOTIDE SEQUENCE [LARGE SCALE GENOMIC DNA]</scope>
    <source>
        <strain evidence="2 3">KimC2</strain>
    </source>
</reference>
<dbReference type="InterPro" id="IPR052339">
    <property type="entry name" value="Fe-S_Maturation_MIP18"/>
</dbReference>
<dbReference type="GO" id="GO:0032259">
    <property type="term" value="P:methylation"/>
    <property type="evidence" value="ECO:0007669"/>
    <property type="project" value="UniProtKB-KW"/>
</dbReference>
<feature type="domain" description="MIP18 family-like" evidence="1">
    <location>
        <begin position="11"/>
        <end position="83"/>
    </location>
</feature>
<dbReference type="PANTHER" id="PTHR42831:SF1">
    <property type="entry name" value="FE-S PROTEIN MATURATION AUXILIARY FACTOR YITW"/>
    <property type="match status" value="1"/>
</dbReference>
<dbReference type="SUPFAM" id="SSF117916">
    <property type="entry name" value="Fe-S cluster assembly (FSCA) domain-like"/>
    <property type="match status" value="1"/>
</dbReference>
<dbReference type="Proteomes" id="UP001321804">
    <property type="component" value="Chromosome"/>
</dbReference>
<dbReference type="InterPro" id="IPR002744">
    <property type="entry name" value="MIP18-like"/>
</dbReference>
<dbReference type="KEGG" id="xak:KIMC2_05710"/>
<evidence type="ECO:0000313" key="2">
    <source>
        <dbReference type="EMBL" id="BDR56009.1"/>
    </source>
</evidence>
<dbReference type="PANTHER" id="PTHR42831">
    <property type="entry name" value="FE-S PROTEIN MATURATION AUXILIARY FACTOR YITW"/>
    <property type="match status" value="1"/>
</dbReference>
<proteinExistence type="predicted"/>